<organism evidence="17 18">
    <name type="scientific">Lottia gigantea</name>
    <name type="common">Giant owl limpet</name>
    <dbReference type="NCBI Taxonomy" id="225164"/>
    <lineage>
        <taxon>Eukaryota</taxon>
        <taxon>Metazoa</taxon>
        <taxon>Spiralia</taxon>
        <taxon>Lophotrochozoa</taxon>
        <taxon>Mollusca</taxon>
        <taxon>Gastropoda</taxon>
        <taxon>Patellogastropoda</taxon>
        <taxon>Lottioidea</taxon>
        <taxon>Lottiidae</taxon>
        <taxon>Lottia</taxon>
    </lineage>
</organism>
<dbReference type="OMA" id="ESITTRC"/>
<dbReference type="PROSITE" id="PS51285">
    <property type="entry name" value="AGC_KINASE_CTER"/>
    <property type="match status" value="1"/>
</dbReference>
<evidence type="ECO:0000256" key="12">
    <source>
        <dbReference type="ARBA" id="ARBA00048679"/>
    </source>
</evidence>
<dbReference type="InterPro" id="IPR000719">
    <property type="entry name" value="Prot_kinase_dom"/>
</dbReference>
<dbReference type="Gene3D" id="1.10.510.10">
    <property type="entry name" value="Transferase(Phosphotransferase) domain 1"/>
    <property type="match status" value="1"/>
</dbReference>
<evidence type="ECO:0000259" key="16">
    <source>
        <dbReference type="PROSITE" id="PS51285"/>
    </source>
</evidence>
<evidence type="ECO:0000256" key="7">
    <source>
        <dbReference type="ARBA" id="ARBA00022679"/>
    </source>
</evidence>
<protein>
    <recommendedName>
        <fullName evidence="3">non-specific serine/threonine protein kinase</fullName>
        <ecNumber evidence="3">2.7.11.1</ecNumber>
    </recommendedName>
</protein>
<keyword evidence="5 14" id="KW-0723">Serine/threonine-protein kinase</keyword>
<dbReference type="KEGG" id="lgi:LOTGIDRAFT_53739"/>
<dbReference type="GO" id="GO:0005856">
    <property type="term" value="C:cytoskeleton"/>
    <property type="evidence" value="ECO:0007669"/>
    <property type="project" value="TreeGrafter"/>
</dbReference>
<dbReference type="PROSITE" id="PS50011">
    <property type="entry name" value="PROTEIN_KINASE_DOM"/>
    <property type="match status" value="1"/>
</dbReference>
<evidence type="ECO:0000256" key="3">
    <source>
        <dbReference type="ARBA" id="ARBA00012513"/>
    </source>
</evidence>
<evidence type="ECO:0000259" key="15">
    <source>
        <dbReference type="PROSITE" id="PS50011"/>
    </source>
</evidence>
<keyword evidence="7" id="KW-0808">Transferase</keyword>
<evidence type="ECO:0000256" key="5">
    <source>
        <dbReference type="ARBA" id="ARBA00022527"/>
    </source>
</evidence>
<comment type="subcellular location">
    <subcellularLocation>
        <location evidence="2">Cytoplasm</location>
    </subcellularLocation>
</comment>
<dbReference type="GeneID" id="20251257"/>
<feature type="binding site" evidence="13">
    <location>
        <position position="81"/>
    </location>
    <ligand>
        <name>ATP</name>
        <dbReference type="ChEBI" id="CHEBI:30616"/>
    </ligand>
</feature>
<evidence type="ECO:0000313" key="18">
    <source>
        <dbReference type="Proteomes" id="UP000030746"/>
    </source>
</evidence>
<dbReference type="PROSITE" id="PS00108">
    <property type="entry name" value="PROTEIN_KINASE_ST"/>
    <property type="match status" value="1"/>
</dbReference>
<keyword evidence="4" id="KW-0963">Cytoplasm</keyword>
<keyword evidence="18" id="KW-1185">Reference proteome</keyword>
<evidence type="ECO:0000256" key="8">
    <source>
        <dbReference type="ARBA" id="ARBA00022741"/>
    </source>
</evidence>
<dbReference type="InterPro" id="IPR008271">
    <property type="entry name" value="Ser/Thr_kinase_AS"/>
</dbReference>
<dbReference type="OrthoDB" id="2156623at2759"/>
<dbReference type="EMBL" id="KB199650">
    <property type="protein sequence ID" value="ESP05103.1"/>
    <property type="molecule type" value="Genomic_DNA"/>
</dbReference>
<dbReference type="Gene3D" id="3.30.200.20">
    <property type="entry name" value="Phosphorylase Kinase, domain 1"/>
    <property type="match status" value="1"/>
</dbReference>
<comment type="catalytic activity">
    <reaction evidence="11">
        <text>L-threonyl-[protein] + ATP = O-phospho-L-threonyl-[protein] + ADP + H(+)</text>
        <dbReference type="Rhea" id="RHEA:46608"/>
        <dbReference type="Rhea" id="RHEA-COMP:11060"/>
        <dbReference type="Rhea" id="RHEA-COMP:11605"/>
        <dbReference type="ChEBI" id="CHEBI:15378"/>
        <dbReference type="ChEBI" id="CHEBI:30013"/>
        <dbReference type="ChEBI" id="CHEBI:30616"/>
        <dbReference type="ChEBI" id="CHEBI:61977"/>
        <dbReference type="ChEBI" id="CHEBI:456216"/>
        <dbReference type="EC" id="2.7.11.1"/>
    </reaction>
</comment>
<dbReference type="SMART" id="SM00220">
    <property type="entry name" value="S_TKc"/>
    <property type="match status" value="1"/>
</dbReference>
<dbReference type="PROSITE" id="PS00107">
    <property type="entry name" value="PROTEIN_KINASE_ATP"/>
    <property type="match status" value="1"/>
</dbReference>
<proteinExistence type="inferred from homology"/>
<dbReference type="RefSeq" id="XP_009043648.1">
    <property type="nucleotide sequence ID" value="XM_009045400.1"/>
</dbReference>
<comment type="similarity">
    <text evidence="14">Belongs to the protein kinase superfamily.</text>
</comment>
<dbReference type="SMART" id="SM00133">
    <property type="entry name" value="S_TK_X"/>
    <property type="match status" value="1"/>
</dbReference>
<evidence type="ECO:0000313" key="17">
    <source>
        <dbReference type="EMBL" id="ESP05103.1"/>
    </source>
</evidence>
<keyword evidence="9" id="KW-0418">Kinase</keyword>
<evidence type="ECO:0000256" key="14">
    <source>
        <dbReference type="RuleBase" id="RU000304"/>
    </source>
</evidence>
<comment type="catalytic activity">
    <reaction evidence="12">
        <text>L-seryl-[protein] + ATP = O-phospho-L-seryl-[protein] + ADP + H(+)</text>
        <dbReference type="Rhea" id="RHEA:17989"/>
        <dbReference type="Rhea" id="RHEA-COMP:9863"/>
        <dbReference type="Rhea" id="RHEA-COMP:11604"/>
        <dbReference type="ChEBI" id="CHEBI:15378"/>
        <dbReference type="ChEBI" id="CHEBI:29999"/>
        <dbReference type="ChEBI" id="CHEBI:30616"/>
        <dbReference type="ChEBI" id="CHEBI:83421"/>
        <dbReference type="ChEBI" id="CHEBI:456216"/>
        <dbReference type="EC" id="2.7.11.1"/>
    </reaction>
</comment>
<sequence length="394" mass="44715">LNQEGLLDGFLSLYDECGHDYLYRNANVSCFIKKYKNTISKVKELRVNSGDFEVKNVVGRGHFGEVQVVTEKSTGMVFAMKVLRKADLLSQPDISFYEEERDIMAQASSAWITKLHYAFQDSSHLYLVMDFHAGGDLLSLLSRHDDVLEEKMAQFYLAEMSIAINTLHDMGYVHRDIKPENILIDQSGHIKLADFGSAAKMSVDQLVCSRMPVGTPDYVAPELLTSMNLARGSRAYGVEVDWWSLGICAYEMLCGKTPFTDEHGSMVTTYSNIMNYSSNLNFNAENNVSEAAQSLIKQLLTSRTARLSWKGIKHHQFFHDLDFDQIRNVDPPFIPTISSLDDTSNFDEVEKIRQPPNLEEFKSQREFSGKDLPFIGFTYIRSNEEKEKSEKAVA</sequence>
<dbReference type="GO" id="GO:0005524">
    <property type="term" value="F:ATP binding"/>
    <property type="evidence" value="ECO:0007669"/>
    <property type="project" value="UniProtKB-UniRule"/>
</dbReference>
<evidence type="ECO:0000256" key="4">
    <source>
        <dbReference type="ARBA" id="ARBA00022490"/>
    </source>
</evidence>
<evidence type="ECO:0000256" key="13">
    <source>
        <dbReference type="PROSITE-ProRule" id="PRU10141"/>
    </source>
</evidence>
<dbReference type="Pfam" id="PF00069">
    <property type="entry name" value="Pkinase"/>
    <property type="match status" value="1"/>
</dbReference>
<dbReference type="InterPro" id="IPR011009">
    <property type="entry name" value="Kinase-like_dom_sf"/>
</dbReference>
<dbReference type="PANTHER" id="PTHR22988:SF71">
    <property type="entry name" value="CITRON RHO-INTERACTING KINASE"/>
    <property type="match status" value="1"/>
</dbReference>
<evidence type="ECO:0000256" key="11">
    <source>
        <dbReference type="ARBA" id="ARBA00047899"/>
    </source>
</evidence>
<dbReference type="CTD" id="20251257"/>
<dbReference type="EC" id="2.7.11.1" evidence="3"/>
<evidence type="ECO:0000256" key="2">
    <source>
        <dbReference type="ARBA" id="ARBA00004496"/>
    </source>
</evidence>
<evidence type="ECO:0000256" key="1">
    <source>
        <dbReference type="ARBA" id="ARBA00001946"/>
    </source>
</evidence>
<feature type="non-terminal residue" evidence="17">
    <location>
        <position position="1"/>
    </location>
</feature>
<dbReference type="FunFam" id="3.30.200.20:FF:000017">
    <property type="entry name" value="Non-specific serine/threonine protein kinase"/>
    <property type="match status" value="1"/>
</dbReference>
<dbReference type="InterPro" id="IPR000961">
    <property type="entry name" value="AGC-kinase_C"/>
</dbReference>
<dbReference type="GO" id="GO:0005737">
    <property type="term" value="C:cytoplasm"/>
    <property type="evidence" value="ECO:0007669"/>
    <property type="project" value="UniProtKB-SubCell"/>
</dbReference>
<feature type="domain" description="AGC-kinase C-terminal" evidence="16">
    <location>
        <begin position="319"/>
        <end position="389"/>
    </location>
</feature>
<feature type="non-terminal residue" evidence="17">
    <location>
        <position position="394"/>
    </location>
</feature>
<dbReference type="InterPro" id="IPR017441">
    <property type="entry name" value="Protein_kinase_ATP_BS"/>
</dbReference>
<dbReference type="FunFam" id="1.10.510.10:FF:000751">
    <property type="entry name" value="Non-specific serine/threonine protein kinase"/>
    <property type="match status" value="1"/>
</dbReference>
<dbReference type="AlphaFoldDB" id="V4B3V7"/>
<dbReference type="SUPFAM" id="SSF56112">
    <property type="entry name" value="Protein kinase-like (PK-like)"/>
    <property type="match status" value="1"/>
</dbReference>
<name>V4B3V7_LOTGI</name>
<evidence type="ECO:0000256" key="10">
    <source>
        <dbReference type="ARBA" id="ARBA00022840"/>
    </source>
</evidence>
<reference evidence="17 18" key="1">
    <citation type="journal article" date="2013" name="Nature">
        <title>Insights into bilaterian evolution from three spiralian genomes.</title>
        <authorList>
            <person name="Simakov O."/>
            <person name="Marletaz F."/>
            <person name="Cho S.J."/>
            <person name="Edsinger-Gonzales E."/>
            <person name="Havlak P."/>
            <person name="Hellsten U."/>
            <person name="Kuo D.H."/>
            <person name="Larsson T."/>
            <person name="Lv J."/>
            <person name="Arendt D."/>
            <person name="Savage R."/>
            <person name="Osoegawa K."/>
            <person name="de Jong P."/>
            <person name="Grimwood J."/>
            <person name="Chapman J.A."/>
            <person name="Shapiro H."/>
            <person name="Aerts A."/>
            <person name="Otillar R.P."/>
            <person name="Terry A.Y."/>
            <person name="Boore J.L."/>
            <person name="Grigoriev I.V."/>
            <person name="Lindberg D.R."/>
            <person name="Seaver E.C."/>
            <person name="Weisblat D.A."/>
            <person name="Putnam N.H."/>
            <person name="Rokhsar D.S."/>
        </authorList>
    </citation>
    <scope>NUCLEOTIDE SEQUENCE [LARGE SCALE GENOMIC DNA]</scope>
</reference>
<feature type="domain" description="Protein kinase" evidence="15">
    <location>
        <begin position="52"/>
        <end position="318"/>
    </location>
</feature>
<evidence type="ECO:0000256" key="9">
    <source>
        <dbReference type="ARBA" id="ARBA00022777"/>
    </source>
</evidence>
<comment type="cofactor">
    <cofactor evidence="1">
        <name>Mg(2+)</name>
        <dbReference type="ChEBI" id="CHEBI:18420"/>
    </cofactor>
</comment>
<dbReference type="Proteomes" id="UP000030746">
    <property type="component" value="Unassembled WGS sequence"/>
</dbReference>
<dbReference type="PANTHER" id="PTHR22988">
    <property type="entry name" value="MYOTONIC DYSTROPHY S/T KINASE-RELATED"/>
    <property type="match status" value="1"/>
</dbReference>
<dbReference type="GO" id="GO:0004674">
    <property type="term" value="F:protein serine/threonine kinase activity"/>
    <property type="evidence" value="ECO:0007669"/>
    <property type="project" value="UniProtKB-KW"/>
</dbReference>
<dbReference type="GO" id="GO:0031032">
    <property type="term" value="P:actomyosin structure organization"/>
    <property type="evidence" value="ECO:0007669"/>
    <property type="project" value="TreeGrafter"/>
</dbReference>
<dbReference type="HOGENOM" id="CLU_000288_67_2_1"/>
<gene>
    <name evidence="17" type="ORF">LOTGIDRAFT_53739</name>
</gene>
<keyword evidence="10 13" id="KW-0067">ATP-binding</keyword>
<dbReference type="Pfam" id="PF00433">
    <property type="entry name" value="Pkinase_C"/>
    <property type="match status" value="1"/>
</dbReference>
<dbReference type="STRING" id="225164.V4B3V7"/>
<accession>V4B3V7</accession>
<dbReference type="InterPro" id="IPR017892">
    <property type="entry name" value="Pkinase_C"/>
</dbReference>
<keyword evidence="8 13" id="KW-0547">Nucleotide-binding</keyword>
<keyword evidence="6" id="KW-0597">Phosphoprotein</keyword>
<dbReference type="InterPro" id="IPR050839">
    <property type="entry name" value="Rho-assoc_Ser/Thr_Kinase"/>
</dbReference>
<evidence type="ECO:0000256" key="6">
    <source>
        <dbReference type="ARBA" id="ARBA00022553"/>
    </source>
</evidence>